<dbReference type="SUPFAM" id="SSF55620">
    <property type="entry name" value="Tetrahydrobiopterin biosynthesis enzymes-like"/>
    <property type="match status" value="1"/>
</dbReference>
<dbReference type="FunFam" id="3.30.479.10:FF:000003">
    <property type="entry name" value="6-pyruvoyl tetrahydrobiopterin synthase"/>
    <property type="match status" value="1"/>
</dbReference>
<reference evidence="11 12" key="1">
    <citation type="submission" date="2019-03" db="EMBL/GenBank/DDBJ databases">
        <authorList>
            <person name="Kim M.K.M."/>
        </authorList>
    </citation>
    <scope>NUCLEOTIDE SEQUENCE [LARGE SCALE GENOMIC DNA]</scope>
    <source>
        <strain evidence="11 12">17J68-12</strain>
    </source>
</reference>
<dbReference type="InterPro" id="IPR038418">
    <property type="entry name" value="6-PTP_synth/QueD_sf"/>
</dbReference>
<evidence type="ECO:0000256" key="10">
    <source>
        <dbReference type="ARBA" id="ARBA00048807"/>
    </source>
</evidence>
<organism evidence="11 12">
    <name type="scientific">Flaviaesturariibacter flavus</name>
    <dbReference type="NCBI Taxonomy" id="2502780"/>
    <lineage>
        <taxon>Bacteria</taxon>
        <taxon>Pseudomonadati</taxon>
        <taxon>Bacteroidota</taxon>
        <taxon>Chitinophagia</taxon>
        <taxon>Chitinophagales</taxon>
        <taxon>Chitinophagaceae</taxon>
        <taxon>Flaviaestuariibacter</taxon>
    </lineage>
</organism>
<comment type="caution">
    <text evidence="11">The sequence shown here is derived from an EMBL/GenBank/DDBJ whole genome shotgun (WGS) entry which is preliminary data.</text>
</comment>
<dbReference type="PANTHER" id="PTHR12589:SF7">
    <property type="entry name" value="6-PYRUVOYL TETRAHYDROBIOPTERIN SYNTHASE"/>
    <property type="match status" value="1"/>
</dbReference>
<name>A0A4R1BKJ5_9BACT</name>
<dbReference type="GO" id="GO:0070497">
    <property type="term" value="F:6-carboxytetrahydropterin synthase activity"/>
    <property type="evidence" value="ECO:0007669"/>
    <property type="project" value="UniProtKB-EC"/>
</dbReference>
<dbReference type="OrthoDB" id="9804698at2"/>
<evidence type="ECO:0000256" key="6">
    <source>
        <dbReference type="ARBA" id="ARBA00022723"/>
    </source>
</evidence>
<gene>
    <name evidence="11" type="ORF">EPD60_06670</name>
</gene>
<dbReference type="InterPro" id="IPR007115">
    <property type="entry name" value="6-PTP_synth/QueD"/>
</dbReference>
<sequence>MVFLTRVEHFNAAHKLYNPNWSEEQNEAVFGKCANSNWHGHNYELYVTVKGRPNPDTGFVMDVKRLSGIIKEQVIEKVDHRNLNLDVDFLEGQFCSTENLAIGIWNQLVPHLPEDVRLHCIKLYETPRIFVEYFGDEG</sequence>
<evidence type="ECO:0000256" key="9">
    <source>
        <dbReference type="ARBA" id="ARBA00031449"/>
    </source>
</evidence>
<keyword evidence="8" id="KW-0456">Lyase</keyword>
<evidence type="ECO:0000256" key="3">
    <source>
        <dbReference type="ARBA" id="ARBA00008900"/>
    </source>
</evidence>
<evidence type="ECO:0000313" key="12">
    <source>
        <dbReference type="Proteomes" id="UP000295334"/>
    </source>
</evidence>
<dbReference type="UniPathway" id="UPA00391"/>
<keyword evidence="7" id="KW-0862">Zinc</keyword>
<proteinExistence type="inferred from homology"/>
<dbReference type="GO" id="GO:0046872">
    <property type="term" value="F:metal ion binding"/>
    <property type="evidence" value="ECO:0007669"/>
    <property type="project" value="UniProtKB-KW"/>
</dbReference>
<evidence type="ECO:0000256" key="5">
    <source>
        <dbReference type="ARBA" id="ARBA00018141"/>
    </source>
</evidence>
<protein>
    <recommendedName>
        <fullName evidence="5">6-carboxy-5,6,7,8-tetrahydropterin synthase</fullName>
        <ecNumber evidence="4">4.1.2.50</ecNumber>
    </recommendedName>
    <alternativeName>
        <fullName evidence="9">Queuosine biosynthesis protein QueD</fullName>
    </alternativeName>
</protein>
<evidence type="ECO:0000313" key="11">
    <source>
        <dbReference type="EMBL" id="TCJ17863.1"/>
    </source>
</evidence>
<evidence type="ECO:0000256" key="2">
    <source>
        <dbReference type="ARBA" id="ARBA00005061"/>
    </source>
</evidence>
<dbReference type="AlphaFoldDB" id="A0A4R1BKJ5"/>
<dbReference type="Pfam" id="PF01242">
    <property type="entry name" value="PTPS"/>
    <property type="match status" value="1"/>
</dbReference>
<dbReference type="PANTHER" id="PTHR12589">
    <property type="entry name" value="PYRUVOYL TETRAHYDROBIOPTERIN SYNTHASE"/>
    <property type="match status" value="1"/>
</dbReference>
<evidence type="ECO:0000256" key="1">
    <source>
        <dbReference type="ARBA" id="ARBA00001947"/>
    </source>
</evidence>
<comment type="cofactor">
    <cofactor evidence="1">
        <name>Zn(2+)</name>
        <dbReference type="ChEBI" id="CHEBI:29105"/>
    </cofactor>
</comment>
<dbReference type="Proteomes" id="UP000295334">
    <property type="component" value="Unassembled WGS sequence"/>
</dbReference>
<dbReference type="RefSeq" id="WP_131448095.1">
    <property type="nucleotide sequence ID" value="NZ_SJZI01000008.1"/>
</dbReference>
<dbReference type="Gene3D" id="3.30.479.10">
    <property type="entry name" value="6-pyruvoyl tetrahydropterin synthase/QueD"/>
    <property type="match status" value="1"/>
</dbReference>
<comment type="catalytic activity">
    <reaction evidence="10">
        <text>7,8-dihydroneopterin 3'-triphosphate + H2O = 6-carboxy-5,6,7,8-tetrahydropterin + triphosphate + acetaldehyde + 2 H(+)</text>
        <dbReference type="Rhea" id="RHEA:27966"/>
        <dbReference type="ChEBI" id="CHEBI:15343"/>
        <dbReference type="ChEBI" id="CHEBI:15377"/>
        <dbReference type="ChEBI" id="CHEBI:15378"/>
        <dbReference type="ChEBI" id="CHEBI:18036"/>
        <dbReference type="ChEBI" id="CHEBI:58462"/>
        <dbReference type="ChEBI" id="CHEBI:61032"/>
        <dbReference type="EC" id="4.1.2.50"/>
    </reaction>
</comment>
<keyword evidence="12" id="KW-1185">Reference proteome</keyword>
<dbReference type="EC" id="4.1.2.50" evidence="4"/>
<keyword evidence="6" id="KW-0479">Metal-binding</keyword>
<evidence type="ECO:0000256" key="7">
    <source>
        <dbReference type="ARBA" id="ARBA00022833"/>
    </source>
</evidence>
<comment type="pathway">
    <text evidence="2">Purine metabolism; 7-cyano-7-deazaguanine biosynthesis.</text>
</comment>
<accession>A0A4R1BKJ5</accession>
<dbReference type="EMBL" id="SJZI01000008">
    <property type="protein sequence ID" value="TCJ17863.1"/>
    <property type="molecule type" value="Genomic_DNA"/>
</dbReference>
<evidence type="ECO:0000256" key="4">
    <source>
        <dbReference type="ARBA" id="ARBA00012982"/>
    </source>
</evidence>
<comment type="similarity">
    <text evidence="3">Belongs to the PTPS family. QueD subfamily.</text>
</comment>
<evidence type="ECO:0000256" key="8">
    <source>
        <dbReference type="ARBA" id="ARBA00023239"/>
    </source>
</evidence>